<dbReference type="GO" id="GO:0005524">
    <property type="term" value="F:ATP binding"/>
    <property type="evidence" value="ECO:0007669"/>
    <property type="project" value="UniProtKB-KW"/>
</dbReference>
<dbReference type="Pfam" id="PF00271">
    <property type="entry name" value="Helicase_C"/>
    <property type="match status" value="1"/>
</dbReference>
<dbReference type="InterPro" id="IPR011545">
    <property type="entry name" value="DEAD/DEAH_box_helicase_dom"/>
</dbReference>
<evidence type="ECO:0000313" key="18">
    <source>
        <dbReference type="Proteomes" id="UP001295423"/>
    </source>
</evidence>
<dbReference type="PANTHER" id="PTHR13710:SF108">
    <property type="entry name" value="ATP-DEPENDENT DNA HELICASE Q4"/>
    <property type="match status" value="1"/>
</dbReference>
<dbReference type="EMBL" id="CAKOGP040002424">
    <property type="protein sequence ID" value="CAJ1969352.1"/>
    <property type="molecule type" value="Genomic_DNA"/>
</dbReference>
<feature type="region of interest" description="Disordered" evidence="12">
    <location>
        <begin position="291"/>
        <end position="407"/>
    </location>
</feature>
<keyword evidence="3" id="KW-0547">Nucleotide-binding</keyword>
<dbReference type="InterPro" id="IPR027417">
    <property type="entry name" value="P-loop_NTPase"/>
</dbReference>
<dbReference type="Gene3D" id="3.40.50.300">
    <property type="entry name" value="P-loop containing nucleotide triphosphate hydrolases"/>
    <property type="match status" value="2"/>
</dbReference>
<dbReference type="GO" id="GO:0005634">
    <property type="term" value="C:nucleus"/>
    <property type="evidence" value="ECO:0007669"/>
    <property type="project" value="TreeGrafter"/>
</dbReference>
<comment type="similarity">
    <text evidence="1">Belongs to the helicase family. RecQ subfamily.</text>
</comment>
<feature type="region of interest" description="Disordered" evidence="12">
    <location>
        <begin position="431"/>
        <end position="625"/>
    </location>
</feature>
<dbReference type="PROSITE" id="PS51194">
    <property type="entry name" value="HELICASE_CTER"/>
    <property type="match status" value="1"/>
</dbReference>
<evidence type="ECO:0000259" key="16">
    <source>
        <dbReference type="PROSITE" id="PS51999"/>
    </source>
</evidence>
<keyword evidence="5" id="KW-0378">Hydrolase</keyword>
<dbReference type="Pfam" id="PF02037">
    <property type="entry name" value="SAP"/>
    <property type="match status" value="1"/>
</dbReference>
<dbReference type="GO" id="GO:0009378">
    <property type="term" value="F:four-way junction helicase activity"/>
    <property type="evidence" value="ECO:0007669"/>
    <property type="project" value="TreeGrafter"/>
</dbReference>
<dbReference type="GO" id="GO:0005694">
    <property type="term" value="C:chromosome"/>
    <property type="evidence" value="ECO:0007669"/>
    <property type="project" value="TreeGrafter"/>
</dbReference>
<feature type="compositionally biased region" description="Polar residues" evidence="12">
    <location>
        <begin position="96"/>
        <end position="125"/>
    </location>
</feature>
<dbReference type="SMART" id="SM00490">
    <property type="entry name" value="HELICc"/>
    <property type="match status" value="1"/>
</dbReference>
<dbReference type="InterPro" id="IPR010666">
    <property type="entry name" value="Znf_GRF"/>
</dbReference>
<feature type="compositionally biased region" description="Acidic residues" evidence="12">
    <location>
        <begin position="318"/>
        <end position="327"/>
    </location>
</feature>
<dbReference type="GO" id="GO:0000724">
    <property type="term" value="P:double-strand break repair via homologous recombination"/>
    <property type="evidence" value="ECO:0007669"/>
    <property type="project" value="TreeGrafter"/>
</dbReference>
<evidence type="ECO:0000256" key="1">
    <source>
        <dbReference type="ARBA" id="ARBA00005446"/>
    </source>
</evidence>
<proteinExistence type="inferred from homology"/>
<feature type="compositionally biased region" description="Low complexity" evidence="12">
    <location>
        <begin position="384"/>
        <end position="401"/>
    </location>
</feature>
<sequence length="1594" mass="174994">MPIPSRKRPLLAATKVAPAAKPASTVALERILDGSDAQKRHKKKLLQMKRKKQTSLSLFPNNPGNKPSLHSSASTSGRSSNSSNSSNRLTNSLSRGTNSTTTSPFARSTAQAASTMKNQWSRMIQNSSSNNNHDSSKRSTSGIGSSSRLGGLANVPGFRKSKTAAKKSSLSGFQTKHSKPSITKTKRTSLSTLIRNVEDTAAIGTNNVIHKKPRLATTMSNKSPFFSSSIPTDSLAQTGTRLGFATAEPLSTAKTATATRREVEANTMSNNNIIGKAATSKPLMGLRLGSKHKNYRSNSHSTVDHRRPFPCSVQNDNKDDDDDDDIEIVNVLPPPPPDAPIIPTPKQPSATTNVHYDDGFSGSDDDDDDDDDIQVVKVVASPEKTPTPLSTTQPQQLQKPKQPVKKKKTIFTTASLLKSTEATHQLLVGLNDDKKKVSFKAPAAPKDTPSVPPPAYQRRSDVVMAQREEEEIRAKEKQSGNKLPSKSKMSNEMNKPPTASDSKFSFSSSRSQKPSKVNDNFVRLNMRNSAGSCRGAKNKKKRSRWEERYQERNGKENGDGKNNSWKKDSYESRSSAGNFYTSKRTGLDPLDDYMDGVFHDKKSSSQQTKSKDPKSKAPPSTTCTLPKCARHQKPCKLVVVKKTSTGNKGRKFYACSMPRGEQCNHFEWADDTLEAARAALADNDSNCSGFIQRQVAAYVERFRTLTVPELRAEATKRNLRKTGKKKELLFRLALWARDEIATSVEEDNVASIKVSVKGDDSESSSDEDDSDASEDELEIFHADEKKNSSNTDGNDKSCGSMDLEDGEISCTASKSKISGMHAMLSQVFGHSSFREGQEWAIQRCLDEKKSLLVAPTGFGKSLCYALPASMLDGVTVVISPLVSLIQDQLRALPPRVPAATLSGSISVAKAAAIVDDIIHKRIKVLFVSPERLASPSFQRLFRTKWNPNTNQYERKFPKISLLCIDEAHCVSQWAHNFRPCFLRFQNILATMAPKSILAITATAGPRVIDDICQTIGIVEEKSHPDNKDDSVQVLESGRDNIDVSCHFVTSQEERLIMLSKILSPLTKGKQNGAAKIHFGSLSKGSVIVYVWRQKDTEVVAESLNAAGVEGGVVMYHGGMDAGARSRSQSMFMRGKARICVATVAFGMGIDKADVVGVVHMYMSSSPEHYMQEIGRAGRDGRQAKAIALPMMEEVPRRHSLEHSSIISKSQIRALLYAIREVVLRSKRSIEDTGNLPLQVALPVRSSVLGCDCKSETIETLLSLIEQDGGSDPFIQVVGFNYDRAIIALKKRSLEKLAEREAVAASIHKVCQCFNPPIGEESKGTPEIESTDYQVPESFQRQFLAYSLGAYTFSIVDCATVLGPSAEPRHVFAALRRMQSMNELEMSLDTSDNGRVFHLRVSPRGHLFFASNDFDDHVADLTDTLYERFSSSIFSGASKVLDMAYILNEVGEACESSEVLDTGKSTNLVRFQELCQQYLDGDLDKSVSDVKEALPSSFSNLKERDLSPDIMTVVQNLPQLATKVEKASFATVFGASDNLDYTALAVTKFLHGIDSPRAPLMTFRNHPLFGRWEGAEFSLVLEAVTKYLAPLEKAP</sequence>
<dbReference type="Proteomes" id="UP001295423">
    <property type="component" value="Unassembled WGS sequence"/>
</dbReference>
<keyword evidence="8" id="KW-0067">ATP-binding</keyword>
<evidence type="ECO:0000256" key="4">
    <source>
        <dbReference type="ARBA" id="ARBA00022771"/>
    </source>
</evidence>
<feature type="compositionally biased region" description="Basic and acidic residues" evidence="12">
    <location>
        <begin position="458"/>
        <end position="479"/>
    </location>
</feature>
<feature type="compositionally biased region" description="Low complexity" evidence="12">
    <location>
        <begin position="68"/>
        <end position="95"/>
    </location>
</feature>
<dbReference type="InterPro" id="IPR014001">
    <property type="entry name" value="Helicase_ATP-bd"/>
</dbReference>
<evidence type="ECO:0000259" key="14">
    <source>
        <dbReference type="PROSITE" id="PS51192"/>
    </source>
</evidence>
<dbReference type="InterPro" id="IPR004589">
    <property type="entry name" value="DNA_helicase_ATP-dep_RecQ"/>
</dbReference>
<feature type="compositionally biased region" description="Basic and acidic residues" evidence="12">
    <location>
        <begin position="778"/>
        <end position="787"/>
    </location>
</feature>
<evidence type="ECO:0000256" key="6">
    <source>
        <dbReference type="ARBA" id="ARBA00022806"/>
    </source>
</evidence>
<dbReference type="PROSITE" id="PS50800">
    <property type="entry name" value="SAP"/>
    <property type="match status" value="1"/>
</dbReference>
<dbReference type="GO" id="GO:0016787">
    <property type="term" value="F:hydrolase activity"/>
    <property type="evidence" value="ECO:0007669"/>
    <property type="project" value="UniProtKB-KW"/>
</dbReference>
<evidence type="ECO:0000256" key="11">
    <source>
        <dbReference type="PROSITE-ProRule" id="PRU01343"/>
    </source>
</evidence>
<comment type="caution">
    <text evidence="17">The sequence shown here is derived from an EMBL/GenBank/DDBJ whole genome shotgun (WGS) entry which is preliminary data.</text>
</comment>
<feature type="domain" description="Helicase C-terminal" evidence="15">
    <location>
        <begin position="1073"/>
        <end position="1222"/>
    </location>
</feature>
<keyword evidence="18" id="KW-1185">Reference proteome</keyword>
<evidence type="ECO:0000256" key="8">
    <source>
        <dbReference type="ARBA" id="ARBA00022840"/>
    </source>
</evidence>
<keyword evidence="2" id="KW-0479">Metal-binding</keyword>
<dbReference type="EC" id="5.6.2.4" evidence="10"/>
<feature type="region of interest" description="Disordered" evidence="12">
    <location>
        <begin position="755"/>
        <end position="801"/>
    </location>
</feature>
<feature type="domain" description="SAP" evidence="13">
    <location>
        <begin position="702"/>
        <end position="736"/>
    </location>
</feature>
<feature type="compositionally biased region" description="Polar residues" evidence="12">
    <location>
        <begin position="480"/>
        <end position="499"/>
    </location>
</feature>
<evidence type="ECO:0000313" key="17">
    <source>
        <dbReference type="EMBL" id="CAJ1969352.1"/>
    </source>
</evidence>
<dbReference type="GO" id="GO:0043138">
    <property type="term" value="F:3'-5' DNA helicase activity"/>
    <property type="evidence" value="ECO:0007669"/>
    <property type="project" value="UniProtKB-EC"/>
</dbReference>
<dbReference type="PROSITE" id="PS51999">
    <property type="entry name" value="ZF_GRF"/>
    <property type="match status" value="1"/>
</dbReference>
<dbReference type="Gene3D" id="1.10.720.30">
    <property type="entry name" value="SAP domain"/>
    <property type="match status" value="1"/>
</dbReference>
<dbReference type="GO" id="GO:0008270">
    <property type="term" value="F:zinc ion binding"/>
    <property type="evidence" value="ECO:0007669"/>
    <property type="project" value="UniProtKB-KW"/>
</dbReference>
<reference evidence="17" key="1">
    <citation type="submission" date="2023-08" db="EMBL/GenBank/DDBJ databases">
        <authorList>
            <person name="Audoor S."/>
            <person name="Bilcke G."/>
        </authorList>
    </citation>
    <scope>NUCLEOTIDE SEQUENCE</scope>
</reference>
<dbReference type="Pfam" id="PF06839">
    <property type="entry name" value="Zn_ribbon_GRF"/>
    <property type="match status" value="1"/>
</dbReference>
<dbReference type="NCBIfam" id="TIGR00614">
    <property type="entry name" value="recQ_fam"/>
    <property type="match status" value="1"/>
</dbReference>
<feature type="compositionally biased region" description="Low complexity" evidence="12">
    <location>
        <begin position="500"/>
        <end position="515"/>
    </location>
</feature>
<dbReference type="InterPro" id="IPR036361">
    <property type="entry name" value="SAP_dom_sf"/>
</dbReference>
<evidence type="ECO:0000259" key="15">
    <source>
        <dbReference type="PROSITE" id="PS51194"/>
    </source>
</evidence>
<dbReference type="Pfam" id="PF00270">
    <property type="entry name" value="DEAD"/>
    <property type="match status" value="1"/>
</dbReference>
<feature type="compositionally biased region" description="Basic residues" evidence="12">
    <location>
        <begin position="39"/>
        <end position="53"/>
    </location>
</feature>
<feature type="domain" description="GRF-type" evidence="16">
    <location>
        <begin position="628"/>
        <end position="672"/>
    </location>
</feature>
<keyword evidence="6" id="KW-0347">Helicase</keyword>
<evidence type="ECO:0000256" key="7">
    <source>
        <dbReference type="ARBA" id="ARBA00022833"/>
    </source>
</evidence>
<comment type="catalytic activity">
    <reaction evidence="9">
        <text>Couples ATP hydrolysis with the unwinding of duplex DNA by translocating in the 3'-5' direction.</text>
        <dbReference type="EC" id="5.6.2.4"/>
    </reaction>
</comment>
<evidence type="ECO:0000259" key="13">
    <source>
        <dbReference type="PROSITE" id="PS50800"/>
    </source>
</evidence>
<gene>
    <name evidence="17" type="ORF">CYCCA115_LOCUS23662</name>
</gene>
<keyword evidence="7" id="KW-0862">Zinc</keyword>
<evidence type="ECO:0000256" key="12">
    <source>
        <dbReference type="SAM" id="MobiDB-lite"/>
    </source>
</evidence>
<dbReference type="PANTHER" id="PTHR13710">
    <property type="entry name" value="DNA HELICASE RECQ FAMILY MEMBER"/>
    <property type="match status" value="1"/>
</dbReference>
<feature type="compositionally biased region" description="Acidic residues" evidence="12">
    <location>
        <begin position="363"/>
        <end position="373"/>
    </location>
</feature>
<evidence type="ECO:0000256" key="2">
    <source>
        <dbReference type="ARBA" id="ARBA00022723"/>
    </source>
</evidence>
<evidence type="ECO:0000256" key="5">
    <source>
        <dbReference type="ARBA" id="ARBA00022801"/>
    </source>
</evidence>
<keyword evidence="4 11" id="KW-0863">Zinc-finger</keyword>
<feature type="compositionally biased region" description="Basic and acidic residues" evidence="12">
    <location>
        <begin position="544"/>
        <end position="571"/>
    </location>
</feature>
<feature type="compositionally biased region" description="Basic residues" evidence="12">
    <location>
        <begin position="176"/>
        <end position="187"/>
    </location>
</feature>
<feature type="compositionally biased region" description="Polar residues" evidence="12">
    <location>
        <begin position="54"/>
        <end position="65"/>
    </location>
</feature>
<evidence type="ECO:0000256" key="9">
    <source>
        <dbReference type="ARBA" id="ARBA00034617"/>
    </source>
</evidence>
<feature type="compositionally biased region" description="Low complexity" evidence="12">
    <location>
        <begin position="126"/>
        <end position="152"/>
    </location>
</feature>
<dbReference type="InterPro" id="IPR001650">
    <property type="entry name" value="Helicase_C-like"/>
</dbReference>
<dbReference type="SMART" id="SM00487">
    <property type="entry name" value="DEXDc"/>
    <property type="match status" value="1"/>
</dbReference>
<feature type="compositionally biased region" description="Pro residues" evidence="12">
    <location>
        <begin position="332"/>
        <end position="346"/>
    </location>
</feature>
<dbReference type="GO" id="GO:0005737">
    <property type="term" value="C:cytoplasm"/>
    <property type="evidence" value="ECO:0007669"/>
    <property type="project" value="TreeGrafter"/>
</dbReference>
<evidence type="ECO:0000256" key="3">
    <source>
        <dbReference type="ARBA" id="ARBA00022741"/>
    </source>
</evidence>
<dbReference type="SMART" id="SM00513">
    <property type="entry name" value="SAP"/>
    <property type="match status" value="1"/>
</dbReference>
<feature type="domain" description="Helicase ATP-binding" evidence="14">
    <location>
        <begin position="841"/>
        <end position="1021"/>
    </location>
</feature>
<dbReference type="GO" id="GO:0003676">
    <property type="term" value="F:nucleic acid binding"/>
    <property type="evidence" value="ECO:0007669"/>
    <property type="project" value="InterPro"/>
</dbReference>
<feature type="compositionally biased region" description="Polar residues" evidence="12">
    <location>
        <begin position="572"/>
        <end position="584"/>
    </location>
</feature>
<dbReference type="PROSITE" id="PS51192">
    <property type="entry name" value="HELICASE_ATP_BIND_1"/>
    <property type="match status" value="1"/>
</dbReference>
<protein>
    <recommendedName>
        <fullName evidence="10">DNA 3'-5' helicase</fullName>
        <ecNumber evidence="10">5.6.2.4</ecNumber>
    </recommendedName>
</protein>
<feature type="region of interest" description="Disordered" evidence="12">
    <location>
        <begin position="33"/>
        <end position="187"/>
    </location>
</feature>
<feature type="compositionally biased region" description="Acidic residues" evidence="12">
    <location>
        <begin position="761"/>
        <end position="777"/>
    </location>
</feature>
<feature type="compositionally biased region" description="Basic and acidic residues" evidence="12">
    <location>
        <begin position="597"/>
        <end position="615"/>
    </location>
</feature>
<dbReference type="SUPFAM" id="SSF52540">
    <property type="entry name" value="P-loop containing nucleoside triphosphate hydrolases"/>
    <property type="match status" value="1"/>
</dbReference>
<name>A0AAD2GBS8_9STRA</name>
<evidence type="ECO:0000256" key="10">
    <source>
        <dbReference type="ARBA" id="ARBA00034808"/>
    </source>
</evidence>
<dbReference type="InterPro" id="IPR003034">
    <property type="entry name" value="SAP_dom"/>
</dbReference>
<organism evidence="17 18">
    <name type="scientific">Cylindrotheca closterium</name>
    <dbReference type="NCBI Taxonomy" id="2856"/>
    <lineage>
        <taxon>Eukaryota</taxon>
        <taxon>Sar</taxon>
        <taxon>Stramenopiles</taxon>
        <taxon>Ochrophyta</taxon>
        <taxon>Bacillariophyta</taxon>
        <taxon>Bacillariophyceae</taxon>
        <taxon>Bacillariophycidae</taxon>
        <taxon>Bacillariales</taxon>
        <taxon>Bacillariaceae</taxon>
        <taxon>Cylindrotheca</taxon>
    </lineage>
</organism>
<accession>A0AAD2GBS8</accession>